<reference evidence="2 3" key="1">
    <citation type="submission" date="2020-07" db="EMBL/GenBank/DDBJ databases">
        <title>Sequencing the genomes of 1000 actinobacteria strains.</title>
        <authorList>
            <person name="Klenk H.-P."/>
        </authorList>
    </citation>
    <scope>NUCLEOTIDE SEQUENCE [LARGE SCALE GENOMIC DNA]</scope>
    <source>
        <strain evidence="2 3">CXB654</strain>
    </source>
</reference>
<dbReference type="RefSeq" id="WP_179644182.1">
    <property type="nucleotide sequence ID" value="NZ_BAAAYY010000004.1"/>
</dbReference>
<evidence type="ECO:0000259" key="1">
    <source>
        <dbReference type="Pfam" id="PF04149"/>
    </source>
</evidence>
<keyword evidence="3" id="KW-1185">Reference proteome</keyword>
<sequence>MNESWRKSSYSGGNDPNCVECRSLDGYRVDMRDTRNRRLGHLAFPVGEWAALLADVRADRL</sequence>
<dbReference type="EMBL" id="JACCCC010000001">
    <property type="protein sequence ID" value="NYE48393.1"/>
    <property type="molecule type" value="Genomic_DNA"/>
</dbReference>
<proteinExistence type="predicted"/>
<organism evidence="2 3">
    <name type="scientific">Spinactinospora alkalitolerans</name>
    <dbReference type="NCBI Taxonomy" id="687207"/>
    <lineage>
        <taxon>Bacteria</taxon>
        <taxon>Bacillati</taxon>
        <taxon>Actinomycetota</taxon>
        <taxon>Actinomycetes</taxon>
        <taxon>Streptosporangiales</taxon>
        <taxon>Nocardiopsidaceae</taxon>
        <taxon>Spinactinospora</taxon>
    </lineage>
</organism>
<evidence type="ECO:0000313" key="3">
    <source>
        <dbReference type="Proteomes" id="UP000589036"/>
    </source>
</evidence>
<name>A0A852U051_9ACTN</name>
<gene>
    <name evidence="2" type="ORF">HDA32_003513</name>
</gene>
<accession>A0A852U051</accession>
<dbReference type="Proteomes" id="UP000589036">
    <property type="component" value="Unassembled WGS sequence"/>
</dbReference>
<dbReference type="InterPro" id="IPR007278">
    <property type="entry name" value="DUF397"/>
</dbReference>
<dbReference type="Pfam" id="PF04149">
    <property type="entry name" value="DUF397"/>
    <property type="match status" value="1"/>
</dbReference>
<comment type="caution">
    <text evidence="2">The sequence shown here is derived from an EMBL/GenBank/DDBJ whole genome shotgun (WGS) entry which is preliminary data.</text>
</comment>
<dbReference type="AlphaFoldDB" id="A0A852U051"/>
<feature type="domain" description="DUF397" evidence="1">
    <location>
        <begin position="4"/>
        <end position="57"/>
    </location>
</feature>
<protein>
    <recommendedName>
        <fullName evidence="1">DUF397 domain-containing protein</fullName>
    </recommendedName>
</protein>
<evidence type="ECO:0000313" key="2">
    <source>
        <dbReference type="EMBL" id="NYE48393.1"/>
    </source>
</evidence>